<dbReference type="GO" id="GO:0006605">
    <property type="term" value="P:protein targeting"/>
    <property type="evidence" value="ECO:0007669"/>
    <property type="project" value="UniProtKB-UniRule"/>
</dbReference>
<dbReference type="HAMAP" id="MF_01463_B">
    <property type="entry name" value="SecD_B"/>
    <property type="match status" value="1"/>
</dbReference>
<dbReference type="InterPro" id="IPR048631">
    <property type="entry name" value="SecD_1st"/>
</dbReference>
<sequence length="554" mass="59363">MLQIDRWKRILIIGLCVLGLAYAAPNLFYKRVEAHNDAVTQIERTGASTPELEAAKAGWPGWLPSGLVNLGLDLRGGAHLLAEVQVEQVYKSRMDGLWPELRRALADERSTIGAIRRVQSPEGTLKIEIANPDQMSRAIEIARGFSDPITSLTGAGQSSLDISGSGKTMTIQLSDAEKIAVNDRTMQQSLEIVRRRIDEVGTREPTIIRQGDDRILIQVPGIGSAAELKELIGTTAKLTFNPVAGTGSNPDASVDIGQIVLPDAENEGVYYTIEENPVVTGEELNDALPATDENGFPSVTFRFNPSGARKFGHYTSANIGQPFAIVLDDEVISAPVIRQAIETGSGQISGSMTFDEANRLAVLLRAGALPAELNFLEERTIGPELGQDSVDAGKIAAGVGFVAVVALMILSYGQFGVFASIALAINMGLLFGVLSMIGATLTLPGIAGIVLTIGMAVDANVLVFERIREELRHAKGPARAIELGYERAMSAIVDANITTLIVAAILFFLGSGPVKGFAVTLTIGIVTSVFTALWVTRLLTVMWFHRARPRQIEV</sequence>
<dbReference type="InterPro" id="IPR048634">
    <property type="entry name" value="SecD_SecF_C"/>
</dbReference>
<dbReference type="RefSeq" id="WP_119746115.1">
    <property type="nucleotide sequence ID" value="NZ_QZCG01000002.1"/>
</dbReference>
<comment type="caution">
    <text evidence="9">Lacks conserved residue(s) required for the propagation of feature annotation.</text>
</comment>
<dbReference type="GO" id="GO:0015450">
    <property type="term" value="F:protein-transporting ATPase activity"/>
    <property type="evidence" value="ECO:0007669"/>
    <property type="project" value="InterPro"/>
</dbReference>
<feature type="domain" description="SecDF P1 head subdomain" evidence="12">
    <location>
        <begin position="261"/>
        <end position="371"/>
    </location>
</feature>
<dbReference type="InterPro" id="IPR055344">
    <property type="entry name" value="SecD_SecF_C_bact"/>
</dbReference>
<feature type="transmembrane region" description="Helical" evidence="9">
    <location>
        <begin position="516"/>
        <end position="540"/>
    </location>
</feature>
<evidence type="ECO:0000256" key="5">
    <source>
        <dbReference type="ARBA" id="ARBA00022927"/>
    </source>
</evidence>
<evidence type="ECO:0000256" key="8">
    <source>
        <dbReference type="ARBA" id="ARBA00023136"/>
    </source>
</evidence>
<dbReference type="OrthoDB" id="9805019at2"/>
<evidence type="ECO:0000313" key="14">
    <source>
        <dbReference type="Proteomes" id="UP000284202"/>
    </source>
</evidence>
<dbReference type="Gene3D" id="1.20.1640.10">
    <property type="entry name" value="Multidrug efflux transporter AcrB transmembrane domain"/>
    <property type="match status" value="1"/>
</dbReference>
<feature type="domain" description="Protein export membrane protein SecD/SecF C-terminal" evidence="10">
    <location>
        <begin position="374"/>
        <end position="543"/>
    </location>
</feature>
<reference evidence="14" key="1">
    <citation type="submission" date="2018-09" db="EMBL/GenBank/DDBJ databases">
        <title>Acidovorax cavernicola nov. sp. isolated from Gruta de las Maravillas (Aracena, Spain).</title>
        <authorList>
            <person name="Jurado V."/>
            <person name="Gutierrez-Patricio S."/>
            <person name="Gonzalez-Pimentel J.L."/>
            <person name="Miller A.Z."/>
            <person name="Laiz L."/>
            <person name="Saiz-Jimenez C."/>
        </authorList>
    </citation>
    <scope>NUCLEOTIDE SEQUENCE [LARGE SCALE GENOMIC DNA]</scope>
    <source>
        <strain evidence="14">1011MAR3C25</strain>
    </source>
</reference>
<dbReference type="GO" id="GO:0065002">
    <property type="term" value="P:intracellular protein transmembrane transport"/>
    <property type="evidence" value="ECO:0007669"/>
    <property type="project" value="UniProtKB-UniRule"/>
</dbReference>
<keyword evidence="7 9" id="KW-0811">Translocation</keyword>
<dbReference type="NCBIfam" id="TIGR01129">
    <property type="entry name" value="secD"/>
    <property type="match status" value="1"/>
</dbReference>
<dbReference type="SUPFAM" id="SSF82866">
    <property type="entry name" value="Multidrug efflux transporter AcrB transmembrane domain"/>
    <property type="match status" value="1"/>
</dbReference>
<feature type="transmembrane region" description="Helical" evidence="9">
    <location>
        <begin position="488"/>
        <end position="510"/>
    </location>
</feature>
<keyword evidence="3 9" id="KW-1003">Cell membrane</keyword>
<keyword evidence="4 9" id="KW-0812">Transmembrane</keyword>
<dbReference type="PANTHER" id="PTHR30081">
    <property type="entry name" value="PROTEIN-EXPORT MEMBRANE PROTEIN SEC"/>
    <property type="match status" value="1"/>
</dbReference>
<keyword evidence="2 9" id="KW-0813">Transport</keyword>
<comment type="subcellular location">
    <subcellularLocation>
        <location evidence="1 9">Cell membrane</location>
        <topology evidence="1 9">Multi-pass membrane protein</topology>
    </subcellularLocation>
</comment>
<evidence type="ECO:0000313" key="13">
    <source>
        <dbReference type="EMBL" id="RJE88056.1"/>
    </source>
</evidence>
<dbReference type="GO" id="GO:0043952">
    <property type="term" value="P:protein transport by the Sec complex"/>
    <property type="evidence" value="ECO:0007669"/>
    <property type="project" value="UniProtKB-UniRule"/>
</dbReference>
<comment type="subunit">
    <text evidence="9">Forms a complex with SecF. Part of the essential Sec protein translocation apparatus which comprises SecA, SecYEG and auxiliary proteins SecDF-YajC and YidC.</text>
</comment>
<comment type="similarity">
    <text evidence="9">Belongs to the SecD/SecF family. SecD subfamily.</text>
</comment>
<proteinExistence type="inferred from homology"/>
<dbReference type="PANTHER" id="PTHR30081:SF1">
    <property type="entry name" value="PROTEIN TRANSLOCASE SUBUNIT SECD"/>
    <property type="match status" value="1"/>
</dbReference>
<dbReference type="AlphaFoldDB" id="A0A418T4E9"/>
<evidence type="ECO:0000256" key="3">
    <source>
        <dbReference type="ARBA" id="ARBA00022475"/>
    </source>
</evidence>
<organism evidence="13 14">
    <name type="scientific">Paracoccus onubensis</name>
    <dbReference type="NCBI Taxonomy" id="1675788"/>
    <lineage>
        <taxon>Bacteria</taxon>
        <taxon>Pseudomonadati</taxon>
        <taxon>Pseudomonadota</taxon>
        <taxon>Alphaproteobacteria</taxon>
        <taxon>Rhodobacterales</taxon>
        <taxon>Paracoccaceae</taxon>
        <taxon>Paracoccus</taxon>
    </lineage>
</organism>
<dbReference type="Pfam" id="PF02355">
    <property type="entry name" value="SecD_SecF_C"/>
    <property type="match status" value="1"/>
</dbReference>
<dbReference type="NCBIfam" id="TIGR00916">
    <property type="entry name" value="2A0604s01"/>
    <property type="match status" value="1"/>
</dbReference>
<feature type="transmembrane region" description="Helical" evidence="9">
    <location>
        <begin position="417"/>
        <end position="439"/>
    </location>
</feature>
<evidence type="ECO:0000259" key="12">
    <source>
        <dbReference type="Pfam" id="PF22599"/>
    </source>
</evidence>
<accession>A0A418T4E9</accession>
<comment type="caution">
    <text evidence="13">The sequence shown here is derived from an EMBL/GenBank/DDBJ whole genome shotgun (WGS) entry which is preliminary data.</text>
</comment>
<keyword evidence="6 9" id="KW-1133">Transmembrane helix</keyword>
<gene>
    <name evidence="9 13" type="primary">secD</name>
    <name evidence="13" type="ORF">D3P04_03840</name>
</gene>
<evidence type="ECO:0000256" key="9">
    <source>
        <dbReference type="HAMAP-Rule" id="MF_01463"/>
    </source>
</evidence>
<comment type="function">
    <text evidence="9">Part of the Sec protein translocase complex. Interacts with the SecYEG preprotein conducting channel. SecDF uses the proton motive force (PMF) to complete protein translocation after the ATP-dependent function of SecA.</text>
</comment>
<evidence type="ECO:0000259" key="10">
    <source>
        <dbReference type="Pfam" id="PF02355"/>
    </source>
</evidence>
<dbReference type="Pfam" id="PF22599">
    <property type="entry name" value="SecDF_P1_head"/>
    <property type="match status" value="1"/>
</dbReference>
<dbReference type="Pfam" id="PF21760">
    <property type="entry name" value="SecD_1st"/>
    <property type="match status" value="1"/>
</dbReference>
<protein>
    <recommendedName>
        <fullName evidence="9">Protein translocase subunit SecD</fullName>
    </recommendedName>
</protein>
<dbReference type="InterPro" id="IPR054384">
    <property type="entry name" value="SecDF_P1_head"/>
</dbReference>
<dbReference type="Gene3D" id="3.30.70.3400">
    <property type="match status" value="1"/>
</dbReference>
<dbReference type="Gene3D" id="3.30.1360.200">
    <property type="match status" value="1"/>
</dbReference>
<evidence type="ECO:0000259" key="11">
    <source>
        <dbReference type="Pfam" id="PF21760"/>
    </source>
</evidence>
<evidence type="ECO:0000256" key="4">
    <source>
        <dbReference type="ARBA" id="ARBA00022692"/>
    </source>
</evidence>
<name>A0A418T4E9_9RHOB</name>
<evidence type="ECO:0000256" key="1">
    <source>
        <dbReference type="ARBA" id="ARBA00004651"/>
    </source>
</evidence>
<dbReference type="EMBL" id="QZCG01000002">
    <property type="protein sequence ID" value="RJE88056.1"/>
    <property type="molecule type" value="Genomic_DNA"/>
</dbReference>
<feature type="transmembrane region" description="Helical" evidence="9">
    <location>
        <begin position="445"/>
        <end position="467"/>
    </location>
</feature>
<evidence type="ECO:0000256" key="2">
    <source>
        <dbReference type="ARBA" id="ARBA00022448"/>
    </source>
</evidence>
<evidence type="ECO:0000256" key="7">
    <source>
        <dbReference type="ARBA" id="ARBA00023010"/>
    </source>
</evidence>
<keyword evidence="14" id="KW-1185">Reference proteome</keyword>
<dbReference type="InterPro" id="IPR022813">
    <property type="entry name" value="SecD/SecF_arch_bac"/>
</dbReference>
<feature type="domain" description="Protein translocase subunit SecDF P1" evidence="11">
    <location>
        <begin position="186"/>
        <end position="244"/>
    </location>
</feature>
<dbReference type="FunFam" id="1.20.1640.10:FF:000004">
    <property type="entry name" value="Protein translocase subunit SecD"/>
    <property type="match status" value="1"/>
</dbReference>
<keyword evidence="5 9" id="KW-0653">Protein transport</keyword>
<dbReference type="InterPro" id="IPR005791">
    <property type="entry name" value="SecD"/>
</dbReference>
<keyword evidence="8 9" id="KW-0472">Membrane</keyword>
<feature type="transmembrane region" description="Helical" evidence="9">
    <location>
        <begin position="392"/>
        <end position="410"/>
    </location>
</feature>
<evidence type="ECO:0000256" key="6">
    <source>
        <dbReference type="ARBA" id="ARBA00022989"/>
    </source>
</evidence>
<dbReference type="Proteomes" id="UP000284202">
    <property type="component" value="Unassembled WGS sequence"/>
</dbReference>
<dbReference type="GO" id="GO:0005886">
    <property type="term" value="C:plasma membrane"/>
    <property type="evidence" value="ECO:0007669"/>
    <property type="project" value="UniProtKB-SubCell"/>
</dbReference>